<gene>
    <name evidence="1" type="ORF">AZ78_4352</name>
</gene>
<name>A0A108UCS5_9GAMM</name>
<proteinExistence type="predicted"/>
<accession>A0A108UCS5</accession>
<comment type="caution">
    <text evidence="1">The sequence shown here is derived from an EMBL/GenBank/DDBJ whole genome shotgun (WGS) entry which is preliminary data.</text>
</comment>
<dbReference type="GeneID" id="97904881"/>
<dbReference type="Proteomes" id="UP000023435">
    <property type="component" value="Unassembled WGS sequence"/>
</dbReference>
<reference evidence="1 2" key="1">
    <citation type="journal article" date="2014" name="Genome Announc.">
        <title>Draft Genome Sequence of Lysobacter capsici AZ78, a Bacterium Antagonistic to Plant-Pathogenic Oomycetes.</title>
        <authorList>
            <person name="Puopolo G."/>
            <person name="Sonego P."/>
            <person name="Engelen K."/>
            <person name="Pertot I."/>
        </authorList>
    </citation>
    <scope>NUCLEOTIDE SEQUENCE [LARGE SCALE GENOMIC DNA]</scope>
    <source>
        <strain evidence="1 2">AZ78</strain>
    </source>
</reference>
<dbReference type="OrthoDB" id="6024419at2"/>
<protein>
    <submittedName>
        <fullName evidence="1">Uncharacterized protein</fullName>
    </submittedName>
</protein>
<sequence length="120" mass="13268">MALIAKNGKNQFDYVEFASDKDVYAMVDAWAASNGYVLKRSEGDARKYQKGSGFLTAPMFLELNRVGATYSIKSYVRINGFVLHGDVGLAGDGFLVKLPRSIAKKAQNQLFQSLELQPLQ</sequence>
<evidence type="ECO:0000313" key="2">
    <source>
        <dbReference type="Proteomes" id="UP000023435"/>
    </source>
</evidence>
<organism evidence="1 2">
    <name type="scientific">Lysobacter capsici AZ78</name>
    <dbReference type="NCBI Taxonomy" id="1444315"/>
    <lineage>
        <taxon>Bacteria</taxon>
        <taxon>Pseudomonadati</taxon>
        <taxon>Pseudomonadota</taxon>
        <taxon>Gammaproteobacteria</taxon>
        <taxon>Lysobacterales</taxon>
        <taxon>Lysobacteraceae</taxon>
        <taxon>Lysobacter</taxon>
    </lineage>
</organism>
<keyword evidence="2" id="KW-1185">Reference proteome</keyword>
<evidence type="ECO:0000313" key="1">
    <source>
        <dbReference type="EMBL" id="KWS06794.1"/>
    </source>
</evidence>
<dbReference type="EMBL" id="JAJA02000001">
    <property type="protein sequence ID" value="KWS06794.1"/>
    <property type="molecule type" value="Genomic_DNA"/>
</dbReference>
<dbReference type="AlphaFoldDB" id="A0A108UCS5"/>
<dbReference type="RefSeq" id="WP_036107764.1">
    <property type="nucleotide sequence ID" value="NZ_JAJA02000001.1"/>
</dbReference>